<dbReference type="NCBIfam" id="TIGR03663">
    <property type="entry name" value="flippase activity-associated protein Agl23"/>
    <property type="match status" value="1"/>
</dbReference>
<evidence type="ECO:0000259" key="2">
    <source>
        <dbReference type="Pfam" id="PF13231"/>
    </source>
</evidence>
<evidence type="ECO:0000313" key="3">
    <source>
        <dbReference type="EMBL" id="MCL9816926.1"/>
    </source>
</evidence>
<comment type="caution">
    <text evidence="3">The sequence shown here is derived from an EMBL/GenBank/DDBJ whole genome shotgun (WGS) entry which is preliminary data.</text>
</comment>
<dbReference type="InterPro" id="IPR038731">
    <property type="entry name" value="RgtA/B/C-like"/>
</dbReference>
<reference evidence="3" key="2">
    <citation type="submission" date="2022-02" db="EMBL/GenBank/DDBJ databases">
        <authorList>
            <person name="Elcheninov A.G."/>
            <person name="Sorokin D.Y."/>
            <person name="Kublanov I.V."/>
        </authorList>
    </citation>
    <scope>NUCLEOTIDE SEQUENCE</scope>
    <source>
        <strain evidence="3">AArc-St2</strain>
    </source>
</reference>
<dbReference type="EMBL" id="JAKRVX010000003">
    <property type="protein sequence ID" value="MCL9816926.1"/>
    <property type="molecule type" value="Genomic_DNA"/>
</dbReference>
<feature type="transmembrane region" description="Helical" evidence="1">
    <location>
        <begin position="348"/>
        <end position="370"/>
    </location>
</feature>
<feature type="transmembrane region" description="Helical" evidence="1">
    <location>
        <begin position="111"/>
        <end position="129"/>
    </location>
</feature>
<protein>
    <submittedName>
        <fullName evidence="3">TIGR03663 family protein</fullName>
    </submittedName>
</protein>
<proteinExistence type="predicted"/>
<feature type="transmembrane region" description="Helical" evidence="1">
    <location>
        <begin position="12"/>
        <end position="29"/>
    </location>
</feature>
<evidence type="ECO:0000313" key="4">
    <source>
        <dbReference type="Proteomes" id="UP001203207"/>
    </source>
</evidence>
<feature type="domain" description="Glycosyltransferase RgtA/B/C/D-like" evidence="2">
    <location>
        <begin position="64"/>
        <end position="196"/>
    </location>
</feature>
<keyword evidence="1" id="KW-1133">Transmembrane helix</keyword>
<dbReference type="AlphaFoldDB" id="A0AAE3K8C9"/>
<keyword evidence="1" id="KW-0812">Transmembrane</keyword>
<dbReference type="Pfam" id="PF13231">
    <property type="entry name" value="PMT_2"/>
    <property type="match status" value="1"/>
</dbReference>
<dbReference type="RefSeq" id="WP_250583850.1">
    <property type="nucleotide sequence ID" value="NZ_JAKRVX010000003.1"/>
</dbReference>
<gene>
    <name evidence="3" type="ORF">AArcSt2_08220</name>
</gene>
<feature type="transmembrane region" description="Helical" evidence="1">
    <location>
        <begin position="135"/>
        <end position="152"/>
    </location>
</feature>
<dbReference type="PANTHER" id="PTHR41710:SF2">
    <property type="entry name" value="GLYCOSYL TRANSFERASE FAMILY 39_83 DOMAIN-CONTAINING PROTEIN"/>
    <property type="match status" value="1"/>
</dbReference>
<keyword evidence="1" id="KW-0472">Membrane</keyword>
<feature type="transmembrane region" description="Helical" evidence="1">
    <location>
        <begin position="286"/>
        <end position="306"/>
    </location>
</feature>
<feature type="transmembrane region" description="Helical" evidence="1">
    <location>
        <begin position="382"/>
        <end position="405"/>
    </location>
</feature>
<feature type="transmembrane region" description="Helical" evidence="1">
    <location>
        <begin position="318"/>
        <end position="336"/>
    </location>
</feature>
<reference evidence="3" key="1">
    <citation type="journal article" date="2022" name="Syst. Appl. Microbiol.">
        <title>Natronocalculus amylovorans gen. nov., sp. nov., and Natranaeroarchaeum aerophilus sp. nov., dominant culturable amylolytic natronoarchaea from hypersaline soda lakes in southwestern Siberia.</title>
        <authorList>
            <person name="Sorokin D.Y."/>
            <person name="Elcheninov A.G."/>
            <person name="Khizhniak T.V."/>
            <person name="Koenen M."/>
            <person name="Bale N.J."/>
            <person name="Damste J.S.S."/>
            <person name="Kublanov I.V."/>
        </authorList>
    </citation>
    <scope>NUCLEOTIDE SEQUENCE</scope>
    <source>
        <strain evidence="3">AArc-St2</strain>
    </source>
</reference>
<accession>A0AAE3K8C9</accession>
<sequence length="541" mass="58680">MRRPRVRLDRTVQAICVIAVVGLLLRLGGLGTRPFHWDEARVGYWTLRYLDSGAYSYRPVAGGPLLYHLNEFLLPLIGTTDATARLSVAIVGALTPFCALLFRDRLREDETIAIAFVLAFTPLLLYYSRFLRGDLPAAIFMLTTVGFVVRAIDRSDHRYLYAASVSLVAALSASAFVVVHLLCLAVVLVLTFDHRRVRGNRARTVLSDLRAGVTTTQNWGTPLARTFFVFLGTWTLLFAPRGTDWTSLDGIERLLAGTYIEPISLFRAVRVANHDGHEFLPYMTDAAGTLLAVSLPVVLLAVVGFVADRYGVFSSNGARSIVTLTGLWALFGFLLFPTLSEVSAPWVLVHIIVPLTIPAGIGLAALVRYGSHGAHTQNPAPVAIAALLLVSGGVVAGATIADAVYGEQTAENDLSQYAQPTDDLEAIVTAASAVPSEGDSPTTVYVGEQFVMETEPIQPPIQGAENRAAFAERLPIVWYTERLGGTTESVATPADITGSPSVVVAAPEHRSELDDQLQAYDATTYQTGLWDREVVVYVRHQ</sequence>
<feature type="transmembrane region" description="Helical" evidence="1">
    <location>
        <begin position="159"/>
        <end position="192"/>
    </location>
</feature>
<name>A0AAE3K8C9_9EURY</name>
<dbReference type="PANTHER" id="PTHR41710">
    <property type="entry name" value="GLYCOSYL TRANSFERASE, FAMILY 39"/>
    <property type="match status" value="1"/>
</dbReference>
<dbReference type="InterPro" id="IPR019962">
    <property type="entry name" value="CHP03663"/>
</dbReference>
<dbReference type="Proteomes" id="UP001203207">
    <property type="component" value="Unassembled WGS sequence"/>
</dbReference>
<organism evidence="3 4">
    <name type="scientific">Natronocalculus amylovorans</name>
    <dbReference type="NCBI Taxonomy" id="2917812"/>
    <lineage>
        <taxon>Archaea</taxon>
        <taxon>Methanobacteriati</taxon>
        <taxon>Methanobacteriota</taxon>
        <taxon>Stenosarchaea group</taxon>
        <taxon>Halobacteria</taxon>
        <taxon>Halobacteriales</taxon>
        <taxon>Haloferacaceae</taxon>
        <taxon>Natronocalculus</taxon>
    </lineage>
</organism>
<evidence type="ECO:0000256" key="1">
    <source>
        <dbReference type="SAM" id="Phobius"/>
    </source>
</evidence>
<keyword evidence="4" id="KW-1185">Reference proteome</keyword>